<dbReference type="Pfam" id="PF16976">
    <property type="entry name" value="RcpC"/>
    <property type="match status" value="1"/>
</dbReference>
<dbReference type="AlphaFoldDB" id="A0A917ENW7"/>
<gene>
    <name evidence="2" type="ORF">GCM10011401_11680</name>
</gene>
<dbReference type="Proteomes" id="UP000633136">
    <property type="component" value="Unassembled WGS sequence"/>
</dbReference>
<dbReference type="InterPro" id="IPR031571">
    <property type="entry name" value="RcpC_dom"/>
</dbReference>
<comment type="caution">
    <text evidence="2">The sequence shown here is derived from an EMBL/GenBank/DDBJ whole genome shotgun (WGS) entry which is preliminary data.</text>
</comment>
<evidence type="ECO:0000313" key="2">
    <source>
        <dbReference type="EMBL" id="GGE66078.1"/>
    </source>
</evidence>
<dbReference type="CDD" id="cd11614">
    <property type="entry name" value="SAF_CpaB_FlgA_like"/>
    <property type="match status" value="1"/>
</dbReference>
<evidence type="ECO:0000259" key="1">
    <source>
        <dbReference type="SMART" id="SM00858"/>
    </source>
</evidence>
<sequence>MNRRLRGSSFRRRLQRLRVPLALLLGVCAVGAGILAGGEAQVETATAVQVTSPVAAGQELTASELEETQMDAAAVPVQQAELEELLGQQVAVPLPAGALVHQEHLVGPGLLQDQEEGVVAVPVRPADTAIVGMLTPGQSVDVLVSADSAESGTSSRTVAAAAPVLWTPTSEDENWLPGAGEAGNVVIVAVEAETAETIAEATHEGRLHLSMVSGQG</sequence>
<accession>A0A917ENW7</accession>
<reference evidence="2" key="2">
    <citation type="submission" date="2020-09" db="EMBL/GenBank/DDBJ databases">
        <authorList>
            <person name="Sun Q."/>
            <person name="Zhou Y."/>
        </authorList>
    </citation>
    <scope>NUCLEOTIDE SEQUENCE</scope>
    <source>
        <strain evidence="2">CGMCC 1.15388</strain>
    </source>
</reference>
<dbReference type="Pfam" id="PF08666">
    <property type="entry name" value="SAF"/>
    <property type="match status" value="1"/>
</dbReference>
<reference evidence="2" key="1">
    <citation type="journal article" date="2014" name="Int. J. Syst. Evol. Microbiol.">
        <title>Complete genome sequence of Corynebacterium casei LMG S-19264T (=DSM 44701T), isolated from a smear-ripened cheese.</title>
        <authorList>
            <consortium name="US DOE Joint Genome Institute (JGI-PGF)"/>
            <person name="Walter F."/>
            <person name="Albersmeier A."/>
            <person name="Kalinowski J."/>
            <person name="Ruckert C."/>
        </authorList>
    </citation>
    <scope>NUCLEOTIDE SEQUENCE</scope>
    <source>
        <strain evidence="2">CGMCC 1.15388</strain>
    </source>
</reference>
<name>A0A917ENW7_9MICC</name>
<keyword evidence="3" id="KW-1185">Reference proteome</keyword>
<feature type="domain" description="SAF" evidence="1">
    <location>
        <begin position="45"/>
        <end position="106"/>
    </location>
</feature>
<dbReference type="InterPro" id="IPR013974">
    <property type="entry name" value="SAF"/>
</dbReference>
<dbReference type="SMART" id="SM00858">
    <property type="entry name" value="SAF"/>
    <property type="match status" value="1"/>
</dbReference>
<proteinExistence type="predicted"/>
<organism evidence="2 3">
    <name type="scientific">Nesterenkonia cremea</name>
    <dbReference type="NCBI Taxonomy" id="1882340"/>
    <lineage>
        <taxon>Bacteria</taxon>
        <taxon>Bacillati</taxon>
        <taxon>Actinomycetota</taxon>
        <taxon>Actinomycetes</taxon>
        <taxon>Micrococcales</taxon>
        <taxon>Micrococcaceae</taxon>
        <taxon>Nesterenkonia</taxon>
    </lineage>
</organism>
<protein>
    <recommendedName>
        <fullName evidence="1">SAF domain-containing protein</fullName>
    </recommendedName>
</protein>
<evidence type="ECO:0000313" key="3">
    <source>
        <dbReference type="Proteomes" id="UP000633136"/>
    </source>
</evidence>
<dbReference type="EMBL" id="BMIS01000004">
    <property type="protein sequence ID" value="GGE66078.1"/>
    <property type="molecule type" value="Genomic_DNA"/>
</dbReference>